<name>A0A914C3P8_9BILA</name>
<evidence type="ECO:0000256" key="1">
    <source>
        <dbReference type="SAM" id="SignalP"/>
    </source>
</evidence>
<keyword evidence="2" id="KW-1185">Reference proteome</keyword>
<sequence length="145" mass="16679">MKPVTSLVVSIICFSFPPSADAVFSNNIHRSKRNDFTNNYGYGPFGIGPSNAGFDSFGFYKDKFYNSGLPAKYTFASYRNYYQEAVVPYGLENPTKKGFYENFNNYPTLLKHLNDKFEVLQQDRFGPYYNGVWGYADHSPDWYGK</sequence>
<protein>
    <submittedName>
        <fullName evidence="3">Secreted protein</fullName>
    </submittedName>
</protein>
<evidence type="ECO:0000313" key="3">
    <source>
        <dbReference type="WBParaSite" id="ACRNAN_Path_220.g814.t1"/>
    </source>
</evidence>
<evidence type="ECO:0000313" key="2">
    <source>
        <dbReference type="Proteomes" id="UP000887540"/>
    </source>
</evidence>
<dbReference type="WBParaSite" id="ACRNAN_Path_220.g814.t1">
    <property type="protein sequence ID" value="ACRNAN_Path_220.g814.t1"/>
    <property type="gene ID" value="ACRNAN_Path_220.g814"/>
</dbReference>
<reference evidence="3" key="1">
    <citation type="submission" date="2022-11" db="UniProtKB">
        <authorList>
            <consortium name="WormBaseParasite"/>
        </authorList>
    </citation>
    <scope>IDENTIFICATION</scope>
</reference>
<dbReference type="AlphaFoldDB" id="A0A914C3P8"/>
<feature type="signal peptide" evidence="1">
    <location>
        <begin position="1"/>
        <end position="22"/>
    </location>
</feature>
<organism evidence="2 3">
    <name type="scientific">Acrobeloides nanus</name>
    <dbReference type="NCBI Taxonomy" id="290746"/>
    <lineage>
        <taxon>Eukaryota</taxon>
        <taxon>Metazoa</taxon>
        <taxon>Ecdysozoa</taxon>
        <taxon>Nematoda</taxon>
        <taxon>Chromadorea</taxon>
        <taxon>Rhabditida</taxon>
        <taxon>Tylenchina</taxon>
        <taxon>Cephalobomorpha</taxon>
        <taxon>Cephaloboidea</taxon>
        <taxon>Cephalobidae</taxon>
        <taxon>Acrobeloides</taxon>
    </lineage>
</organism>
<proteinExistence type="predicted"/>
<feature type="chain" id="PRO_5037356079" evidence="1">
    <location>
        <begin position="23"/>
        <end position="145"/>
    </location>
</feature>
<keyword evidence="1" id="KW-0732">Signal</keyword>
<dbReference type="Proteomes" id="UP000887540">
    <property type="component" value="Unplaced"/>
</dbReference>
<accession>A0A914C3P8</accession>